<comment type="caution">
    <text evidence="1">The sequence shown here is derived from an EMBL/GenBank/DDBJ whole genome shotgun (WGS) entry which is preliminary data.</text>
</comment>
<evidence type="ECO:0000313" key="1">
    <source>
        <dbReference type="EMBL" id="KAI7992963.1"/>
    </source>
</evidence>
<dbReference type="EMBL" id="CM045770">
    <property type="protein sequence ID" value="KAI7992963.1"/>
    <property type="molecule type" value="Genomic_DNA"/>
</dbReference>
<name>A0ACC0FXB0_9ERIC</name>
<dbReference type="Proteomes" id="UP001060215">
    <property type="component" value="Chromosome 13"/>
</dbReference>
<keyword evidence="2" id="KW-1185">Reference proteome</keyword>
<reference evidence="1 2" key="1">
    <citation type="journal article" date="2022" name="Plant J.">
        <title>Chromosome-level genome of Camellia lanceoleosa provides a valuable resource for understanding genome evolution and self-incompatibility.</title>
        <authorList>
            <person name="Gong W."/>
            <person name="Xiao S."/>
            <person name="Wang L."/>
            <person name="Liao Z."/>
            <person name="Chang Y."/>
            <person name="Mo W."/>
            <person name="Hu G."/>
            <person name="Li W."/>
            <person name="Zhao G."/>
            <person name="Zhu H."/>
            <person name="Hu X."/>
            <person name="Ji K."/>
            <person name="Xiang X."/>
            <person name="Song Q."/>
            <person name="Yuan D."/>
            <person name="Jin S."/>
            <person name="Zhang L."/>
        </authorList>
    </citation>
    <scope>NUCLEOTIDE SEQUENCE [LARGE SCALE GENOMIC DNA]</scope>
    <source>
        <strain evidence="1">SQ_2022a</strain>
    </source>
</reference>
<organism evidence="1 2">
    <name type="scientific">Camellia lanceoleosa</name>
    <dbReference type="NCBI Taxonomy" id="1840588"/>
    <lineage>
        <taxon>Eukaryota</taxon>
        <taxon>Viridiplantae</taxon>
        <taxon>Streptophyta</taxon>
        <taxon>Embryophyta</taxon>
        <taxon>Tracheophyta</taxon>
        <taxon>Spermatophyta</taxon>
        <taxon>Magnoliopsida</taxon>
        <taxon>eudicotyledons</taxon>
        <taxon>Gunneridae</taxon>
        <taxon>Pentapetalae</taxon>
        <taxon>asterids</taxon>
        <taxon>Ericales</taxon>
        <taxon>Theaceae</taxon>
        <taxon>Camellia</taxon>
    </lineage>
</organism>
<sequence>MAYDTFLKIVQKCKRKFVIMQIEESEPFVSELLTSLPITIADLEPHQIHSFYESVFLVEFFMNYNIVGAFSTCRILISELIGVEGDGMADVVCRCIQEMDINNQIMVSVVNPHEEYQKRGVAIPVSIMGSSDVPVAHTCAEAAALV</sequence>
<gene>
    <name evidence="1" type="ORF">LOK49_LG12G02762</name>
</gene>
<accession>A0ACC0FXB0</accession>
<protein>
    <submittedName>
        <fullName evidence="1">Protein EXPORTIN 1A</fullName>
    </submittedName>
</protein>
<evidence type="ECO:0000313" key="2">
    <source>
        <dbReference type="Proteomes" id="UP001060215"/>
    </source>
</evidence>
<proteinExistence type="predicted"/>